<dbReference type="AlphaFoldDB" id="A0A285MVT8"/>
<accession>A0A285MVT8</accession>
<protein>
    <submittedName>
        <fullName evidence="3">Uncharacterized protein</fullName>
    </submittedName>
</protein>
<organism evidence="3 4">
    <name type="scientific">Flagellimonas pacifica</name>
    <dbReference type="NCBI Taxonomy" id="1247520"/>
    <lineage>
        <taxon>Bacteria</taxon>
        <taxon>Pseudomonadati</taxon>
        <taxon>Bacteroidota</taxon>
        <taxon>Flavobacteriia</taxon>
        <taxon>Flavobacteriales</taxon>
        <taxon>Flavobacteriaceae</taxon>
        <taxon>Flagellimonas</taxon>
    </lineage>
</organism>
<feature type="transmembrane region" description="Helical" evidence="2">
    <location>
        <begin position="6"/>
        <end position="24"/>
    </location>
</feature>
<evidence type="ECO:0000256" key="1">
    <source>
        <dbReference type="SAM" id="MobiDB-lite"/>
    </source>
</evidence>
<evidence type="ECO:0000256" key="2">
    <source>
        <dbReference type="SAM" id="Phobius"/>
    </source>
</evidence>
<keyword evidence="4" id="KW-1185">Reference proteome</keyword>
<dbReference type="EMBL" id="OBEH01000005">
    <property type="protein sequence ID" value="SNZ01310.1"/>
    <property type="molecule type" value="Genomic_DNA"/>
</dbReference>
<keyword evidence="2" id="KW-0472">Membrane</keyword>
<sequence length="117" mass="13396">MNIYWKILIGLVVLYYGYVFWVLLSKKSKETKKESEKLDNLQINTNLANNSFNEQTDLEAILNQVDEAENNSKLLDAFKKGSSNEDDSNSLTHKKHEKLKIIRDDGAVDKNETDADS</sequence>
<keyword evidence="2" id="KW-1133">Transmembrane helix</keyword>
<name>A0A285MVT8_9FLAO</name>
<reference evidence="4" key="1">
    <citation type="submission" date="2017-09" db="EMBL/GenBank/DDBJ databases">
        <authorList>
            <person name="Varghese N."/>
            <person name="Submissions S."/>
        </authorList>
    </citation>
    <scope>NUCLEOTIDE SEQUENCE [LARGE SCALE GENOMIC DNA]</scope>
    <source>
        <strain evidence="4">DSM 25885</strain>
    </source>
</reference>
<feature type="region of interest" description="Disordered" evidence="1">
    <location>
        <begin position="78"/>
        <end position="98"/>
    </location>
</feature>
<evidence type="ECO:0000313" key="4">
    <source>
        <dbReference type="Proteomes" id="UP000219048"/>
    </source>
</evidence>
<keyword evidence="2" id="KW-0812">Transmembrane</keyword>
<dbReference type="Proteomes" id="UP000219048">
    <property type="component" value="Unassembled WGS sequence"/>
</dbReference>
<proteinExistence type="predicted"/>
<gene>
    <name evidence="3" type="ORF">SAMN06265377_3148</name>
</gene>
<evidence type="ECO:0000313" key="3">
    <source>
        <dbReference type="EMBL" id="SNZ01310.1"/>
    </source>
</evidence>